<proteinExistence type="predicted"/>
<reference evidence="2" key="1">
    <citation type="journal article" date="2019" name="MBio">
        <title>Virus Genomes from Deep Sea Sediments Expand the Ocean Megavirome and Support Independent Origins of Viral Gigantism.</title>
        <authorList>
            <person name="Backstrom D."/>
            <person name="Yutin N."/>
            <person name="Jorgensen S.L."/>
            <person name="Dharamshi J."/>
            <person name="Homa F."/>
            <person name="Zaremba-Niedwiedzka K."/>
            <person name="Spang A."/>
            <person name="Wolf Y.I."/>
            <person name="Koonin E.V."/>
            <person name="Ettema T.J."/>
        </authorList>
    </citation>
    <scope>NUCLEOTIDE SEQUENCE</scope>
</reference>
<dbReference type="EMBL" id="MK500392">
    <property type="protein sequence ID" value="QBK88573.1"/>
    <property type="molecule type" value="Genomic_DNA"/>
</dbReference>
<keyword evidence="1" id="KW-0812">Transmembrane</keyword>
<keyword evidence="1" id="KW-1133">Transmembrane helix</keyword>
<evidence type="ECO:0000256" key="1">
    <source>
        <dbReference type="SAM" id="Phobius"/>
    </source>
</evidence>
<feature type="transmembrane region" description="Helical" evidence="1">
    <location>
        <begin position="5"/>
        <end position="21"/>
    </location>
</feature>
<accession>A0A481YZ93</accession>
<evidence type="ECO:0000313" key="2">
    <source>
        <dbReference type="EMBL" id="QBK88573.1"/>
    </source>
</evidence>
<sequence length="153" mass="17882">MEKIYIIGIIIIVIILIFALYEKPSLENFTLTKCRRHALMGEGGRLISISDKIPEGKYKYTCHQTVCPASYEDDVMCWKCMERGYLIETPDKPVSRLRPLHAVYDDRYLMYVSDKKPCRLGDYSCWPKKCPEPHDKGLYCWQCQTGIHKPQLE</sequence>
<gene>
    <name evidence="2" type="ORF">LCMiAC01_02500</name>
</gene>
<protein>
    <submittedName>
        <fullName evidence="2">Uncharacterized protein</fullName>
    </submittedName>
</protein>
<organism evidence="2">
    <name type="scientific">Mimivirus LCMiAC01</name>
    <dbReference type="NCBI Taxonomy" id="2506608"/>
    <lineage>
        <taxon>Viruses</taxon>
        <taxon>Varidnaviria</taxon>
        <taxon>Bamfordvirae</taxon>
        <taxon>Nucleocytoviricota</taxon>
        <taxon>Megaviricetes</taxon>
        <taxon>Imitervirales</taxon>
        <taxon>Mimiviridae</taxon>
        <taxon>Klosneuvirinae</taxon>
    </lineage>
</organism>
<name>A0A481YZ93_9VIRU</name>
<keyword evidence="1" id="KW-0472">Membrane</keyword>